<organism evidence="1 2">
    <name type="scientific">Trichonephila clavata</name>
    <name type="common">Joro spider</name>
    <name type="synonym">Nephila clavata</name>
    <dbReference type="NCBI Taxonomy" id="2740835"/>
    <lineage>
        <taxon>Eukaryota</taxon>
        <taxon>Metazoa</taxon>
        <taxon>Ecdysozoa</taxon>
        <taxon>Arthropoda</taxon>
        <taxon>Chelicerata</taxon>
        <taxon>Arachnida</taxon>
        <taxon>Araneae</taxon>
        <taxon>Araneomorphae</taxon>
        <taxon>Entelegynae</taxon>
        <taxon>Araneoidea</taxon>
        <taxon>Nephilidae</taxon>
        <taxon>Trichonephila</taxon>
    </lineage>
</organism>
<dbReference type="Proteomes" id="UP000887116">
    <property type="component" value="Unassembled WGS sequence"/>
</dbReference>
<evidence type="ECO:0000313" key="2">
    <source>
        <dbReference type="Proteomes" id="UP000887116"/>
    </source>
</evidence>
<evidence type="ECO:0000313" key="1">
    <source>
        <dbReference type="EMBL" id="GFQ80427.1"/>
    </source>
</evidence>
<sequence length="72" mass="8154">MERGISSELCSGTLQRSYMSRFPTSGCCWITYPRGISSELCSGTLQRSYMSRFPTSGCCWITYPYRSLISCL</sequence>
<keyword evidence="2" id="KW-1185">Reference proteome</keyword>
<protein>
    <submittedName>
        <fullName evidence="1">Uncharacterized protein</fullName>
    </submittedName>
</protein>
<dbReference type="AlphaFoldDB" id="A0A8X6FIC1"/>
<comment type="caution">
    <text evidence="1">The sequence shown here is derived from an EMBL/GenBank/DDBJ whole genome shotgun (WGS) entry which is preliminary data.</text>
</comment>
<proteinExistence type="predicted"/>
<accession>A0A8X6FIC1</accession>
<dbReference type="EMBL" id="BMAO01012298">
    <property type="protein sequence ID" value="GFQ80427.1"/>
    <property type="molecule type" value="Genomic_DNA"/>
</dbReference>
<gene>
    <name evidence="1" type="ORF">TNCT_430151</name>
</gene>
<name>A0A8X6FIC1_TRICU</name>
<reference evidence="1" key="1">
    <citation type="submission" date="2020-07" db="EMBL/GenBank/DDBJ databases">
        <title>Multicomponent nature underlies the extraordinary mechanical properties of spider dragline silk.</title>
        <authorList>
            <person name="Kono N."/>
            <person name="Nakamura H."/>
            <person name="Mori M."/>
            <person name="Yoshida Y."/>
            <person name="Ohtoshi R."/>
            <person name="Malay A.D."/>
            <person name="Moran D.A.P."/>
            <person name="Tomita M."/>
            <person name="Numata K."/>
            <person name="Arakawa K."/>
        </authorList>
    </citation>
    <scope>NUCLEOTIDE SEQUENCE</scope>
</reference>